<evidence type="ECO:0000256" key="2">
    <source>
        <dbReference type="ARBA" id="ARBA00023125"/>
    </source>
</evidence>
<dbReference type="GO" id="GO:0005662">
    <property type="term" value="C:DNA replication factor A complex"/>
    <property type="evidence" value="ECO:0007669"/>
    <property type="project" value="TreeGrafter"/>
</dbReference>
<dbReference type="PANTHER" id="PTHR13989">
    <property type="entry name" value="REPLICATION PROTEIN A-RELATED"/>
    <property type="match status" value="1"/>
</dbReference>
<dbReference type="GO" id="GO:0006289">
    <property type="term" value="P:nucleotide-excision repair"/>
    <property type="evidence" value="ECO:0007669"/>
    <property type="project" value="TreeGrafter"/>
</dbReference>
<dbReference type="InterPro" id="IPR012340">
    <property type="entry name" value="NA-bd_OB-fold"/>
</dbReference>
<dbReference type="GO" id="GO:0000781">
    <property type="term" value="C:chromosome, telomeric region"/>
    <property type="evidence" value="ECO:0007669"/>
    <property type="project" value="TreeGrafter"/>
</dbReference>
<evidence type="ECO:0000313" key="4">
    <source>
        <dbReference type="EMBL" id="KAK2830039.1"/>
    </source>
</evidence>
<evidence type="ECO:0000313" key="5">
    <source>
        <dbReference type="Proteomes" id="UP001187415"/>
    </source>
</evidence>
<sequence length="194" mass="21222">MWNQAASQSSGGVSSHKASISKKATLQILPCTVSQLLSASQVSSDTFAICDWEVNQVSVLGVIRGFSPCRTNIQYCVDDMTGPPLNVKQWIDREECARTFASPGTYVKVTGSLRNFSGQRSLLAVNIRCIKDLNEITSHMLEVVQAHMQLFGKIFDVNMNTIVSSLPRSYAGGRLKGTSPNGLTTIQDQKLHLE</sequence>
<name>A0AA88M446_CHASR</name>
<comment type="caution">
    <text evidence="4">The sequence shown here is derived from an EMBL/GenBank/DDBJ whole genome shotgun (WGS) entry which is preliminary data.</text>
</comment>
<evidence type="ECO:0000256" key="1">
    <source>
        <dbReference type="ARBA" id="ARBA00004123"/>
    </source>
</evidence>
<gene>
    <name evidence="4" type="ORF">Q5P01_017970</name>
</gene>
<dbReference type="GO" id="GO:0003697">
    <property type="term" value="F:single-stranded DNA binding"/>
    <property type="evidence" value="ECO:0007669"/>
    <property type="project" value="TreeGrafter"/>
</dbReference>
<evidence type="ECO:0000256" key="3">
    <source>
        <dbReference type="ARBA" id="ARBA00023242"/>
    </source>
</evidence>
<comment type="subcellular location">
    <subcellularLocation>
        <location evidence="1">Nucleus</location>
    </subcellularLocation>
</comment>
<dbReference type="PANTHER" id="PTHR13989:SF16">
    <property type="entry name" value="REPLICATION PROTEIN A2"/>
    <property type="match status" value="1"/>
</dbReference>
<organism evidence="4 5">
    <name type="scientific">Channa striata</name>
    <name type="common">Snakehead murrel</name>
    <name type="synonym">Ophicephalus striatus</name>
    <dbReference type="NCBI Taxonomy" id="64152"/>
    <lineage>
        <taxon>Eukaryota</taxon>
        <taxon>Metazoa</taxon>
        <taxon>Chordata</taxon>
        <taxon>Craniata</taxon>
        <taxon>Vertebrata</taxon>
        <taxon>Euteleostomi</taxon>
        <taxon>Actinopterygii</taxon>
        <taxon>Neopterygii</taxon>
        <taxon>Teleostei</taxon>
        <taxon>Neoteleostei</taxon>
        <taxon>Acanthomorphata</taxon>
        <taxon>Anabantaria</taxon>
        <taxon>Anabantiformes</taxon>
        <taxon>Channoidei</taxon>
        <taxon>Channidae</taxon>
        <taxon>Channa</taxon>
    </lineage>
</organism>
<evidence type="ECO:0008006" key="6">
    <source>
        <dbReference type="Google" id="ProtNLM"/>
    </source>
</evidence>
<dbReference type="Gene3D" id="2.40.50.140">
    <property type="entry name" value="Nucleic acid-binding proteins"/>
    <property type="match status" value="1"/>
</dbReference>
<dbReference type="SUPFAM" id="SSF50249">
    <property type="entry name" value="Nucleic acid-binding proteins"/>
    <property type="match status" value="1"/>
</dbReference>
<dbReference type="CDD" id="cd04478">
    <property type="entry name" value="RPA2_DBD_D"/>
    <property type="match status" value="1"/>
</dbReference>
<dbReference type="GO" id="GO:0000724">
    <property type="term" value="P:double-strand break repair via homologous recombination"/>
    <property type="evidence" value="ECO:0007669"/>
    <property type="project" value="TreeGrafter"/>
</dbReference>
<dbReference type="Proteomes" id="UP001187415">
    <property type="component" value="Unassembled WGS sequence"/>
</dbReference>
<keyword evidence="3" id="KW-0539">Nucleus</keyword>
<keyword evidence="5" id="KW-1185">Reference proteome</keyword>
<proteinExistence type="predicted"/>
<dbReference type="GO" id="GO:0006260">
    <property type="term" value="P:DNA replication"/>
    <property type="evidence" value="ECO:0007669"/>
    <property type="project" value="TreeGrafter"/>
</dbReference>
<dbReference type="EMBL" id="JAUPFM010000014">
    <property type="protein sequence ID" value="KAK2830039.1"/>
    <property type="molecule type" value="Genomic_DNA"/>
</dbReference>
<reference evidence="4" key="1">
    <citation type="submission" date="2023-07" db="EMBL/GenBank/DDBJ databases">
        <title>Chromosome-level Genome Assembly of Striped Snakehead (Channa striata).</title>
        <authorList>
            <person name="Liu H."/>
        </authorList>
    </citation>
    <scope>NUCLEOTIDE SEQUENCE</scope>
    <source>
        <strain evidence="4">Gz</strain>
        <tissue evidence="4">Muscle</tissue>
    </source>
</reference>
<accession>A0AA88M446</accession>
<protein>
    <recommendedName>
        <fullName evidence="6">Replication protein A 32 kDa subunit</fullName>
    </recommendedName>
</protein>
<dbReference type="InterPro" id="IPR040260">
    <property type="entry name" value="RFA2-like"/>
</dbReference>
<dbReference type="AlphaFoldDB" id="A0AA88M446"/>
<keyword evidence="2" id="KW-0238">DNA-binding</keyword>
<dbReference type="GO" id="GO:0035861">
    <property type="term" value="C:site of double-strand break"/>
    <property type="evidence" value="ECO:0007669"/>
    <property type="project" value="TreeGrafter"/>
</dbReference>